<keyword evidence="2" id="KW-1185">Reference proteome</keyword>
<name>A0A392TDY4_9FABA</name>
<protein>
    <submittedName>
        <fullName evidence="1">Uncharacterized protein</fullName>
    </submittedName>
</protein>
<feature type="non-terminal residue" evidence="1">
    <location>
        <position position="1"/>
    </location>
</feature>
<comment type="caution">
    <text evidence="1">The sequence shown here is derived from an EMBL/GenBank/DDBJ whole genome shotgun (WGS) entry which is preliminary data.</text>
</comment>
<evidence type="ECO:0000313" key="1">
    <source>
        <dbReference type="EMBL" id="MCI59142.1"/>
    </source>
</evidence>
<proteinExistence type="predicted"/>
<dbReference type="Proteomes" id="UP000265520">
    <property type="component" value="Unassembled WGS sequence"/>
</dbReference>
<evidence type="ECO:0000313" key="2">
    <source>
        <dbReference type="Proteomes" id="UP000265520"/>
    </source>
</evidence>
<accession>A0A392TDY4</accession>
<dbReference type="EMBL" id="LXQA010558009">
    <property type="protein sequence ID" value="MCI59142.1"/>
    <property type="molecule type" value="Genomic_DNA"/>
</dbReference>
<organism evidence="1 2">
    <name type="scientific">Trifolium medium</name>
    <dbReference type="NCBI Taxonomy" id="97028"/>
    <lineage>
        <taxon>Eukaryota</taxon>
        <taxon>Viridiplantae</taxon>
        <taxon>Streptophyta</taxon>
        <taxon>Embryophyta</taxon>
        <taxon>Tracheophyta</taxon>
        <taxon>Spermatophyta</taxon>
        <taxon>Magnoliopsida</taxon>
        <taxon>eudicotyledons</taxon>
        <taxon>Gunneridae</taxon>
        <taxon>Pentapetalae</taxon>
        <taxon>rosids</taxon>
        <taxon>fabids</taxon>
        <taxon>Fabales</taxon>
        <taxon>Fabaceae</taxon>
        <taxon>Papilionoideae</taxon>
        <taxon>50 kb inversion clade</taxon>
        <taxon>NPAAA clade</taxon>
        <taxon>Hologalegina</taxon>
        <taxon>IRL clade</taxon>
        <taxon>Trifolieae</taxon>
        <taxon>Trifolium</taxon>
    </lineage>
</organism>
<sequence>SIWDEDILGILHD</sequence>
<reference evidence="1 2" key="1">
    <citation type="journal article" date="2018" name="Front. Plant Sci.">
        <title>Red Clover (Trifolium pratense) and Zigzag Clover (T. medium) - A Picture of Genomic Similarities and Differences.</title>
        <authorList>
            <person name="Dluhosova J."/>
            <person name="Istvanek J."/>
            <person name="Nedelnik J."/>
            <person name="Repkova J."/>
        </authorList>
    </citation>
    <scope>NUCLEOTIDE SEQUENCE [LARGE SCALE GENOMIC DNA]</scope>
    <source>
        <strain evidence="2">cv. 10/8</strain>
        <tissue evidence="1">Leaf</tissue>
    </source>
</reference>